<feature type="non-terminal residue" evidence="1">
    <location>
        <position position="1"/>
    </location>
</feature>
<protein>
    <submittedName>
        <fullName evidence="1">Putative ovule protein</fullName>
    </submittedName>
</protein>
<dbReference type="EMBL" id="GEDG01023223">
    <property type="protein sequence ID" value="JAP16902.1"/>
    <property type="molecule type" value="Transcribed_RNA"/>
</dbReference>
<sequence>TTRNRVFPTANQWEISAIKHDFPTEPTHWETDGGKQILTGTTRKLPNFYTIFSFLADSIKLFV</sequence>
<organism evidence="1">
    <name type="scientific">Solanum chacoense</name>
    <name type="common">Chaco potato</name>
    <dbReference type="NCBI Taxonomy" id="4108"/>
    <lineage>
        <taxon>Eukaryota</taxon>
        <taxon>Viridiplantae</taxon>
        <taxon>Streptophyta</taxon>
        <taxon>Embryophyta</taxon>
        <taxon>Tracheophyta</taxon>
        <taxon>Spermatophyta</taxon>
        <taxon>Magnoliopsida</taxon>
        <taxon>eudicotyledons</taxon>
        <taxon>Gunneridae</taxon>
        <taxon>Pentapetalae</taxon>
        <taxon>asterids</taxon>
        <taxon>lamiids</taxon>
        <taxon>Solanales</taxon>
        <taxon>Solanaceae</taxon>
        <taxon>Solanoideae</taxon>
        <taxon>Solaneae</taxon>
        <taxon>Solanum</taxon>
    </lineage>
</organism>
<evidence type="ECO:0000313" key="1">
    <source>
        <dbReference type="EMBL" id="JAP16902.1"/>
    </source>
</evidence>
<name>A0A0V0HBM5_SOLCH</name>
<accession>A0A0V0HBM5</accession>
<proteinExistence type="predicted"/>
<reference evidence="1" key="1">
    <citation type="submission" date="2015-12" db="EMBL/GenBank/DDBJ databases">
        <title>Gene expression during late stages of embryo sac development: a critical building block for successful pollen-pistil interactions.</title>
        <authorList>
            <person name="Liu Y."/>
            <person name="Joly V."/>
            <person name="Sabar M."/>
            <person name="Matton D.P."/>
        </authorList>
    </citation>
    <scope>NUCLEOTIDE SEQUENCE</scope>
</reference>
<dbReference type="AlphaFoldDB" id="A0A0V0HBM5"/>